<dbReference type="EMBL" id="CAKC01000088">
    <property type="protein sequence ID" value="CCI87723.1"/>
    <property type="molecule type" value="Genomic_DNA"/>
</dbReference>
<organism evidence="1 2">
    <name type="scientific">Lactobacillus gigeriorum DSM 23908 = CRBIP 24.85</name>
    <dbReference type="NCBI Taxonomy" id="1423751"/>
    <lineage>
        <taxon>Bacteria</taxon>
        <taxon>Bacillati</taxon>
        <taxon>Bacillota</taxon>
        <taxon>Bacilli</taxon>
        <taxon>Lactobacillales</taxon>
        <taxon>Lactobacillaceae</taxon>
        <taxon>Lactobacillus</taxon>
    </lineage>
</organism>
<gene>
    <name evidence="1" type="ORF">BN52_09995</name>
</gene>
<name>I7LGK5_9LACO</name>
<proteinExistence type="predicted"/>
<evidence type="ECO:0000313" key="2">
    <source>
        <dbReference type="Proteomes" id="UP000009326"/>
    </source>
</evidence>
<dbReference type="AlphaFoldDB" id="I7LGK5"/>
<accession>I7LGK5</accession>
<comment type="caution">
    <text evidence="1">The sequence shown here is derived from an EMBL/GenBank/DDBJ whole genome shotgun (WGS) entry which is preliminary data.</text>
</comment>
<dbReference type="Proteomes" id="UP000009326">
    <property type="component" value="Unassembled WGS sequence"/>
</dbReference>
<sequence length="59" mass="7134">MKEETSYRVKKIYDNSIFDTFVRTGENQFVHHFFALYDVELENANKTVDCKIKLNTWQK</sequence>
<reference evidence="1 2" key="1">
    <citation type="submission" date="2012-06" db="EMBL/GenBank/DDBJ databases">
        <title>Draft genome sequence of Lactobacillus gigeriorum CRBIP 24.85T, isolated from chicken crop.</title>
        <authorList>
            <person name="Cousin S."/>
            <person name="Ma L."/>
            <person name="Creno S."/>
            <person name="Clermont D."/>
            <person name="Loux V."/>
            <person name="Bizet C."/>
            <person name="Bouchier C."/>
        </authorList>
    </citation>
    <scope>NUCLEOTIDE SEQUENCE [LARGE SCALE GENOMIC DNA]</scope>
    <source>
        <strain evidence="2">CRBIP 24.85T</strain>
    </source>
</reference>
<evidence type="ECO:0000313" key="1">
    <source>
        <dbReference type="EMBL" id="CCI87723.1"/>
    </source>
</evidence>
<protein>
    <submittedName>
        <fullName evidence="1">Uncharacterized protein</fullName>
    </submittedName>
</protein>